<organism evidence="2 3">
    <name type="scientific">Pseudomonas pudica</name>
    <dbReference type="NCBI Taxonomy" id="272772"/>
    <lineage>
        <taxon>Bacteria</taxon>
        <taxon>Pseudomonadati</taxon>
        <taxon>Pseudomonadota</taxon>
        <taxon>Gammaproteobacteria</taxon>
        <taxon>Pseudomonadales</taxon>
        <taxon>Pseudomonadaceae</taxon>
        <taxon>Pseudomonas</taxon>
    </lineage>
</organism>
<proteinExistence type="predicted"/>
<accession>A0ABS0FWH7</accession>
<reference evidence="2 3" key="1">
    <citation type="submission" date="2020-10" db="EMBL/GenBank/DDBJ databases">
        <title>Genome sequences of Pseudomonas isolates.</title>
        <authorList>
            <person name="Wessels L."/>
            <person name="Reich F."/>
            <person name="Hammerl J."/>
        </authorList>
    </citation>
    <scope>NUCLEOTIDE SEQUENCE [LARGE SCALE GENOMIC DNA]</scope>
    <source>
        <strain evidence="2 3">20-MO00628-0</strain>
    </source>
</reference>
<keyword evidence="3" id="KW-1185">Reference proteome</keyword>
<dbReference type="PANTHER" id="PTHR37844:SF2">
    <property type="entry name" value="SER_THR PROTEIN PHOSPHATASE SUPERFAMILY (AFU_ORTHOLOGUE AFUA_1G14840)"/>
    <property type="match status" value="1"/>
</dbReference>
<dbReference type="Proteomes" id="UP000639294">
    <property type="component" value="Unassembled WGS sequence"/>
</dbReference>
<dbReference type="RefSeq" id="WP_196172955.1">
    <property type="nucleotide sequence ID" value="NZ_JADLJR010000006.1"/>
</dbReference>
<dbReference type="InterPro" id="IPR004843">
    <property type="entry name" value="Calcineurin-like_PHP"/>
</dbReference>
<dbReference type="EMBL" id="JADLJS010000003">
    <property type="protein sequence ID" value="MBF8644665.1"/>
    <property type="molecule type" value="Genomic_DNA"/>
</dbReference>
<gene>
    <name evidence="2" type="ORF">IRZ77_03705</name>
</gene>
<dbReference type="SUPFAM" id="SSF56300">
    <property type="entry name" value="Metallo-dependent phosphatases"/>
    <property type="match status" value="1"/>
</dbReference>
<name>A0ABS0FWH7_9PSED</name>
<protein>
    <submittedName>
        <fullName evidence="2">Metallophosphoesterase family protein</fullName>
    </submittedName>
</protein>
<evidence type="ECO:0000313" key="2">
    <source>
        <dbReference type="EMBL" id="MBF8644665.1"/>
    </source>
</evidence>
<comment type="caution">
    <text evidence="2">The sequence shown here is derived from an EMBL/GenBank/DDBJ whole genome shotgun (WGS) entry which is preliminary data.</text>
</comment>
<feature type="domain" description="Calcineurin-like phosphoesterase" evidence="1">
    <location>
        <begin position="1"/>
        <end position="209"/>
    </location>
</feature>
<evidence type="ECO:0000259" key="1">
    <source>
        <dbReference type="Pfam" id="PF00149"/>
    </source>
</evidence>
<dbReference type="PANTHER" id="PTHR37844">
    <property type="entry name" value="SER/THR PROTEIN PHOSPHATASE SUPERFAMILY (AFU_ORTHOLOGUE AFUA_1G14840)"/>
    <property type="match status" value="1"/>
</dbReference>
<evidence type="ECO:0000313" key="3">
    <source>
        <dbReference type="Proteomes" id="UP000639294"/>
    </source>
</evidence>
<dbReference type="Gene3D" id="3.60.21.10">
    <property type="match status" value="1"/>
</dbReference>
<dbReference type="Pfam" id="PF00149">
    <property type="entry name" value="Metallophos"/>
    <property type="match status" value="1"/>
</dbReference>
<sequence length="241" mass="27050">MKILVYSDLHTEFEAFTPPATEADLVILASDIGTKARGVKWANETFSCPVIYTCGNHEFYGGHLDKTLEKMKVVAAPHVHVLENECWVWKQTRFLGSTTWTDFSSTGSRDLGMRTAHERMNDFMAIRVDTSDRRLTPADLVVRNAASRAWLAQQLSTPFPGRTVVVTHHAPLIGLVGGPREHLMAAYANHWPDLVAQADLWVFGHTHHPVDLVKYGCRVVSNPRGYPGEGLQFRPEFEVEI</sequence>
<dbReference type="InterPro" id="IPR029052">
    <property type="entry name" value="Metallo-depent_PP-like"/>
</dbReference>